<feature type="transmembrane region" description="Helical" evidence="1">
    <location>
        <begin position="26"/>
        <end position="45"/>
    </location>
</feature>
<sequence length="227" mass="25966">MGGVDVHDQLRLQRYSIQRSIRMRKYYKTIFLGLVDIALVNAFIVHKLAMKKKRLPVPTHAAFMLHVDLLNQTSVDLMGGDELAALLAEPLPARAHTLERRQWLNGTRIPAELQDKIRIVSKRRVEVDSEDDHSGCHQQRFAKSWPFILDKSAVTQLYYGRLEIHAPLNRLVLDHVISSHSSGDGRRVAIATSPAVQHESEHIRKLIHDSGFDRLGHQPHVLRQRIL</sequence>
<keyword evidence="1" id="KW-1133">Transmembrane helix</keyword>
<accession>W2GQQ7</accession>
<dbReference type="VEuPathDB" id="FungiDB:PPTG_21279"/>
<keyword evidence="1" id="KW-0472">Membrane</keyword>
<dbReference type="Proteomes" id="UP000053236">
    <property type="component" value="Unassembled WGS sequence"/>
</dbReference>
<reference evidence="2" key="1">
    <citation type="submission" date="2013-11" db="EMBL/GenBank/DDBJ databases">
        <title>The Genome Sequence of Phytophthora parasitica CJ02B3.</title>
        <authorList>
            <consortium name="The Broad Institute Genomics Platform"/>
            <person name="Russ C."/>
            <person name="Tyler B."/>
            <person name="Panabieres F."/>
            <person name="Shan W."/>
            <person name="Tripathy S."/>
            <person name="Grunwald N."/>
            <person name="Machado M."/>
            <person name="Johnson C.S."/>
            <person name="Arredondo F."/>
            <person name="Hong C."/>
            <person name="Coffey M."/>
            <person name="Young S.K."/>
            <person name="Zeng Q."/>
            <person name="Gargeya S."/>
            <person name="Fitzgerald M."/>
            <person name="Abouelleil A."/>
            <person name="Alvarado L."/>
            <person name="Chapman S.B."/>
            <person name="Gainer-Dewar J."/>
            <person name="Goldberg J."/>
            <person name="Griggs A."/>
            <person name="Gujja S."/>
            <person name="Hansen M."/>
            <person name="Howarth C."/>
            <person name="Imamovic A."/>
            <person name="Ireland A."/>
            <person name="Larimer J."/>
            <person name="McCowan C."/>
            <person name="Murphy C."/>
            <person name="Pearson M."/>
            <person name="Poon T.W."/>
            <person name="Priest M."/>
            <person name="Roberts A."/>
            <person name="Saif S."/>
            <person name="Shea T."/>
            <person name="Sykes S."/>
            <person name="Wortman J."/>
            <person name="Nusbaum C."/>
            <person name="Birren B."/>
        </authorList>
    </citation>
    <scope>NUCLEOTIDE SEQUENCE [LARGE SCALE GENOMIC DNA]</scope>
    <source>
        <strain evidence="2">CJ02B3</strain>
    </source>
</reference>
<proteinExistence type="predicted"/>
<evidence type="ECO:0008006" key="3">
    <source>
        <dbReference type="Google" id="ProtNLM"/>
    </source>
</evidence>
<dbReference type="PANTHER" id="PTHR46599">
    <property type="entry name" value="PIGGYBAC TRANSPOSABLE ELEMENT-DERIVED PROTEIN 4"/>
    <property type="match status" value="1"/>
</dbReference>
<dbReference type="PANTHER" id="PTHR46599:SF3">
    <property type="entry name" value="PIGGYBAC TRANSPOSABLE ELEMENT-DERIVED PROTEIN 4"/>
    <property type="match status" value="1"/>
</dbReference>
<gene>
    <name evidence="2" type="ORF">L915_10398</name>
</gene>
<evidence type="ECO:0000256" key="1">
    <source>
        <dbReference type="SAM" id="Phobius"/>
    </source>
</evidence>
<dbReference type="EMBL" id="KI686748">
    <property type="protein sequence ID" value="ETK84655.1"/>
    <property type="molecule type" value="Genomic_DNA"/>
</dbReference>
<organism evidence="2">
    <name type="scientific">Phytophthora nicotianae</name>
    <name type="common">Potato buckeye rot agent</name>
    <name type="synonym">Phytophthora parasitica</name>
    <dbReference type="NCBI Taxonomy" id="4792"/>
    <lineage>
        <taxon>Eukaryota</taxon>
        <taxon>Sar</taxon>
        <taxon>Stramenopiles</taxon>
        <taxon>Oomycota</taxon>
        <taxon>Peronosporomycetes</taxon>
        <taxon>Peronosporales</taxon>
        <taxon>Peronosporaceae</taxon>
        <taxon>Phytophthora</taxon>
    </lineage>
</organism>
<name>W2GQQ7_PHYNI</name>
<protein>
    <recommendedName>
        <fullName evidence="3">PiggyBac transposable element-derived protein domain-containing protein</fullName>
    </recommendedName>
</protein>
<keyword evidence="1" id="KW-0812">Transmembrane</keyword>
<dbReference type="AlphaFoldDB" id="W2GQQ7"/>
<evidence type="ECO:0000313" key="2">
    <source>
        <dbReference type="EMBL" id="ETK84655.1"/>
    </source>
</evidence>